<dbReference type="Pfam" id="PF13411">
    <property type="entry name" value="MerR_1"/>
    <property type="match status" value="1"/>
</dbReference>
<reference evidence="3 4" key="1">
    <citation type="submission" date="2020-12" db="EMBL/GenBank/DDBJ databases">
        <title>Vagococcus allomyrinae sp. nov. and Enterococcus lavae sp. nov., isolated from the larvae of Allomyrina dichotoma.</title>
        <authorList>
            <person name="Lee S.D."/>
        </authorList>
    </citation>
    <scope>NUCLEOTIDE SEQUENCE [LARGE SCALE GENOMIC DNA]</scope>
    <source>
        <strain evidence="3 4">BWM-S5</strain>
    </source>
</reference>
<dbReference type="InterPro" id="IPR009061">
    <property type="entry name" value="DNA-bd_dom_put_sf"/>
</dbReference>
<comment type="caution">
    <text evidence="3">The sequence shown here is derived from an EMBL/GenBank/DDBJ whole genome shotgun (WGS) entry which is preliminary data.</text>
</comment>
<dbReference type="EMBL" id="JAEDXU010000003">
    <property type="protein sequence ID" value="MBP1046147.1"/>
    <property type="molecule type" value="Genomic_DNA"/>
</dbReference>
<evidence type="ECO:0000313" key="4">
    <source>
        <dbReference type="Proteomes" id="UP000673375"/>
    </source>
</evidence>
<feature type="domain" description="HTH merR-type" evidence="2">
    <location>
        <begin position="4"/>
        <end position="74"/>
    </location>
</feature>
<evidence type="ECO:0000259" key="2">
    <source>
        <dbReference type="PROSITE" id="PS50937"/>
    </source>
</evidence>
<accession>A0ABS4CJP3</accession>
<dbReference type="PROSITE" id="PS50937">
    <property type="entry name" value="HTH_MERR_2"/>
    <property type="match status" value="1"/>
</dbReference>
<dbReference type="InterPro" id="IPR047057">
    <property type="entry name" value="MerR_fam"/>
</dbReference>
<dbReference type="Proteomes" id="UP000673375">
    <property type="component" value="Unassembled WGS sequence"/>
</dbReference>
<evidence type="ECO:0000313" key="3">
    <source>
        <dbReference type="EMBL" id="MBP1046147.1"/>
    </source>
</evidence>
<dbReference type="SMART" id="SM00422">
    <property type="entry name" value="HTH_MERR"/>
    <property type="match status" value="1"/>
</dbReference>
<dbReference type="PANTHER" id="PTHR30204:SF97">
    <property type="entry name" value="MERR FAMILY REGULATORY PROTEIN"/>
    <property type="match status" value="1"/>
</dbReference>
<dbReference type="PANTHER" id="PTHR30204">
    <property type="entry name" value="REDOX-CYCLING DRUG-SENSING TRANSCRIPTIONAL ACTIVATOR SOXR"/>
    <property type="match status" value="1"/>
</dbReference>
<organism evidence="3 4">
    <name type="scientific">Enterococcus larvae</name>
    <dbReference type="NCBI Taxonomy" id="2794352"/>
    <lineage>
        <taxon>Bacteria</taxon>
        <taxon>Bacillati</taxon>
        <taxon>Bacillota</taxon>
        <taxon>Bacilli</taxon>
        <taxon>Lactobacillales</taxon>
        <taxon>Enterococcaceae</taxon>
        <taxon>Enterococcus</taxon>
    </lineage>
</organism>
<name>A0ABS4CJP3_9ENTE</name>
<keyword evidence="1" id="KW-0238">DNA-binding</keyword>
<dbReference type="RefSeq" id="WP_209556967.1">
    <property type="nucleotide sequence ID" value="NZ_JAEDXU010000003.1"/>
</dbReference>
<dbReference type="InterPro" id="IPR000551">
    <property type="entry name" value="MerR-type_HTH_dom"/>
</dbReference>
<evidence type="ECO:0000256" key="1">
    <source>
        <dbReference type="ARBA" id="ARBA00023125"/>
    </source>
</evidence>
<protein>
    <submittedName>
        <fullName evidence="3">MerR family transcriptional regulator</fullName>
    </submittedName>
</protein>
<dbReference type="Gene3D" id="1.10.1660.10">
    <property type="match status" value="1"/>
</dbReference>
<proteinExistence type="predicted"/>
<sequence>MENMLSIGEMAELCGLSIQRLRYYSNIGLLQPDYINPTSNYRYYSVHQKQTLFLIQTLQYLGLSLREISDFISKNQADKQTSEKIDHYIQQEEAKLIRIKTITSILFEGHNFASQPDFFSTIEIECADRSQAFAFGRDWRAASKHFRNELIKRNISLSYLFFCGIKQQLINGEKKYFYYIELPGVFVENTKRKSYSDYEEVFCSDASSLDFSTAHEVSYFLRLPEVDKKKSYRILHLK</sequence>
<dbReference type="SUPFAM" id="SSF46955">
    <property type="entry name" value="Putative DNA-binding domain"/>
    <property type="match status" value="1"/>
</dbReference>
<keyword evidence="4" id="KW-1185">Reference proteome</keyword>
<gene>
    <name evidence="3" type="ORF">I6N96_07615</name>
</gene>